<evidence type="ECO:0000256" key="1">
    <source>
        <dbReference type="SAM" id="Coils"/>
    </source>
</evidence>
<name>A0ABP0ELP8_9ASCO</name>
<dbReference type="Proteomes" id="UP001497600">
    <property type="component" value="Chromosome H"/>
</dbReference>
<proteinExistence type="predicted"/>
<dbReference type="Pfam" id="PF08238">
    <property type="entry name" value="Sel1"/>
    <property type="match status" value="3"/>
</dbReference>
<evidence type="ECO:0000313" key="3">
    <source>
        <dbReference type="Proteomes" id="UP001497600"/>
    </source>
</evidence>
<feature type="coiled-coil region" evidence="1">
    <location>
        <begin position="86"/>
        <end position="113"/>
    </location>
</feature>
<reference evidence="2 3" key="1">
    <citation type="submission" date="2024-01" db="EMBL/GenBank/DDBJ databases">
        <authorList>
            <consortium name="Genoscope - CEA"/>
            <person name="William W."/>
        </authorList>
    </citation>
    <scope>NUCLEOTIDE SEQUENCE [LARGE SCALE GENOMIC DNA]</scope>
    <source>
        <strain evidence="2 3">29B2s-10</strain>
    </source>
</reference>
<dbReference type="EMBL" id="OZ004260">
    <property type="protein sequence ID" value="CAK7922051.1"/>
    <property type="molecule type" value="Genomic_DNA"/>
</dbReference>
<evidence type="ECO:0000313" key="2">
    <source>
        <dbReference type="EMBL" id="CAK7922051.1"/>
    </source>
</evidence>
<dbReference type="InterPro" id="IPR006597">
    <property type="entry name" value="Sel1-like"/>
</dbReference>
<gene>
    <name evidence="2" type="primary">MSS2</name>
    <name evidence="2" type="ORF">CAAN4_H22100</name>
</gene>
<sequence length="372" mass="42372">MLAARRSGALYGQIRFASSGGRPELLTILPTKRSLNRFLFDFDSRLPYKKVLPILQTVYDNLDTPQDIKLPKSVRGSDLMIQKHILAAVRTKTNTMNRNLVELENELVEQAAELGDNDAITILAFEALESGNKEDFAYAQKLVKELVEKKHPLVFKLAGDVAFKKAQYHNAAEYWTQFLQYESDTVMASQVCSNLGVYYFSHLQPKPDLSKARQYFEQSVQIGELDKYTVIAHYYLGQLFSTTNPEVARYHLEIAASQALKESFATLGFLEMNTFNQYYKAIEWFQLGAEMSGDLMCIMGQFDCYVAVKDTTNAEKILDRLIGISDKIQEVRGKKMVPKSQEVRHTMELNESLLKMFFSTRAKDIAALENSE</sequence>
<organism evidence="2 3">
    <name type="scientific">[Candida] anglica</name>
    <dbReference type="NCBI Taxonomy" id="148631"/>
    <lineage>
        <taxon>Eukaryota</taxon>
        <taxon>Fungi</taxon>
        <taxon>Dikarya</taxon>
        <taxon>Ascomycota</taxon>
        <taxon>Saccharomycotina</taxon>
        <taxon>Pichiomycetes</taxon>
        <taxon>Debaryomycetaceae</taxon>
        <taxon>Kurtzmaniella</taxon>
    </lineage>
</organism>
<accession>A0ABP0ELP8</accession>
<dbReference type="SUPFAM" id="SSF81901">
    <property type="entry name" value="HCP-like"/>
    <property type="match status" value="1"/>
</dbReference>
<protein>
    <submittedName>
        <fullName evidence="2">Protein Mss2p, mitochondrial</fullName>
    </submittedName>
</protein>
<keyword evidence="3" id="KW-1185">Reference proteome</keyword>
<keyword evidence="1" id="KW-0175">Coiled coil</keyword>
<dbReference type="InterPro" id="IPR011990">
    <property type="entry name" value="TPR-like_helical_dom_sf"/>
</dbReference>
<dbReference type="Gene3D" id="1.25.40.10">
    <property type="entry name" value="Tetratricopeptide repeat domain"/>
    <property type="match status" value="1"/>
</dbReference>